<comment type="similarity">
    <text evidence="1">Belongs to the membrane fusion protein (MFP) (TC 8.A.1) family.</text>
</comment>
<dbReference type="EMBL" id="JACDUS010000001">
    <property type="protein sequence ID" value="MBA2880246.1"/>
    <property type="molecule type" value="Genomic_DNA"/>
</dbReference>
<dbReference type="InterPro" id="IPR006143">
    <property type="entry name" value="RND_pump_MFP"/>
</dbReference>
<evidence type="ECO:0000259" key="2">
    <source>
        <dbReference type="Pfam" id="PF25917"/>
    </source>
</evidence>
<dbReference type="Gene3D" id="2.40.50.100">
    <property type="match status" value="1"/>
</dbReference>
<name>A0A7W0C6V7_9BACT</name>
<dbReference type="Pfam" id="PF25954">
    <property type="entry name" value="Beta-barrel_RND_2"/>
    <property type="match status" value="1"/>
</dbReference>
<dbReference type="SUPFAM" id="SSF111369">
    <property type="entry name" value="HlyD-like secretion proteins"/>
    <property type="match status" value="1"/>
</dbReference>
<sequence>MKKKHIYMSMGAGLAAAGVVLLIWLLSGDKIGPGIVAPKKTAAVAEAATAQASLTTVTEWYEAVGTVAAKNQARIEPRVAGPVMEVRVKAGDHVKKGDLLVRIDDDRLDSRLSQARQQLQTAISRRGEAAQAVNSAQAAFSRAESDYNRIKNFYQSGAATKQDLEAAQAGFLRAKAALERSRKAFSGAKSGVKLAKEMVHEAEIALGYTGIRAPADGRILKRLVDPGDMAAPGKPVLIVHAAGGLQLEANVREGLMDAVRPGDVRNVRLSAAGTTVEAVIDEIVPSVDPRTRTFRVKAGLPEVQGVYPGMYGKLLVPYMEIQAILIPQNAVRRVGQLELVSVKTKDGWQRRYIKTGKVYGDQVEVLSGLSGHETVLTQEPGNNGR</sequence>
<dbReference type="PANTHER" id="PTHR30469:SF15">
    <property type="entry name" value="HLYD FAMILY OF SECRETION PROTEINS"/>
    <property type="match status" value="1"/>
</dbReference>
<dbReference type="PANTHER" id="PTHR30469">
    <property type="entry name" value="MULTIDRUG RESISTANCE PROTEIN MDTA"/>
    <property type="match status" value="1"/>
</dbReference>
<evidence type="ECO:0000313" key="6">
    <source>
        <dbReference type="Proteomes" id="UP000525298"/>
    </source>
</evidence>
<feature type="domain" description="CzcB-like C-terminal circularly permuted SH3-like" evidence="4">
    <location>
        <begin position="325"/>
        <end position="377"/>
    </location>
</feature>
<evidence type="ECO:0000256" key="1">
    <source>
        <dbReference type="ARBA" id="ARBA00009477"/>
    </source>
</evidence>
<reference evidence="5 6" key="1">
    <citation type="submission" date="2020-07" db="EMBL/GenBank/DDBJ databases">
        <title>Genomic Encyclopedia of Type Strains, Phase IV (KMG-IV): sequencing the most valuable type-strain genomes for metagenomic binning, comparative biology and taxonomic classification.</title>
        <authorList>
            <person name="Goeker M."/>
        </authorList>
    </citation>
    <scope>NUCLEOTIDE SEQUENCE [LARGE SCALE GENOMIC DNA]</scope>
    <source>
        <strain evidence="5 6">DSM 17721</strain>
    </source>
</reference>
<dbReference type="InterPro" id="IPR058625">
    <property type="entry name" value="MdtA-like_BSH"/>
</dbReference>
<dbReference type="Pfam" id="PF25975">
    <property type="entry name" value="CzcB_C"/>
    <property type="match status" value="1"/>
</dbReference>
<dbReference type="Pfam" id="PF25917">
    <property type="entry name" value="BSH_RND"/>
    <property type="match status" value="1"/>
</dbReference>
<evidence type="ECO:0000259" key="3">
    <source>
        <dbReference type="Pfam" id="PF25954"/>
    </source>
</evidence>
<organism evidence="5 6">
    <name type="scientific">Desulfosalsimonas propionicica</name>
    <dbReference type="NCBI Taxonomy" id="332175"/>
    <lineage>
        <taxon>Bacteria</taxon>
        <taxon>Pseudomonadati</taxon>
        <taxon>Thermodesulfobacteriota</taxon>
        <taxon>Desulfobacteria</taxon>
        <taxon>Desulfobacterales</taxon>
        <taxon>Desulfosalsimonadaceae</taxon>
        <taxon>Desulfosalsimonas</taxon>
    </lineage>
</organism>
<gene>
    <name evidence="5" type="ORF">HNR65_000553</name>
</gene>
<evidence type="ECO:0000259" key="4">
    <source>
        <dbReference type="Pfam" id="PF25975"/>
    </source>
</evidence>
<accession>A0A7W0C6V7</accession>
<dbReference type="GO" id="GO:1990281">
    <property type="term" value="C:efflux pump complex"/>
    <property type="evidence" value="ECO:0007669"/>
    <property type="project" value="TreeGrafter"/>
</dbReference>
<comment type="caution">
    <text evidence="5">The sequence shown here is derived from an EMBL/GenBank/DDBJ whole genome shotgun (WGS) entry which is preliminary data.</text>
</comment>
<keyword evidence="6" id="KW-1185">Reference proteome</keyword>
<dbReference type="NCBIfam" id="TIGR01730">
    <property type="entry name" value="RND_mfp"/>
    <property type="match status" value="1"/>
</dbReference>
<dbReference type="Proteomes" id="UP000525298">
    <property type="component" value="Unassembled WGS sequence"/>
</dbReference>
<dbReference type="AlphaFoldDB" id="A0A7W0C6V7"/>
<feature type="domain" description="CusB-like beta-barrel" evidence="3">
    <location>
        <begin position="247"/>
        <end position="313"/>
    </location>
</feature>
<evidence type="ECO:0000313" key="5">
    <source>
        <dbReference type="EMBL" id="MBA2880246.1"/>
    </source>
</evidence>
<feature type="domain" description="Multidrug resistance protein MdtA-like barrel-sandwich hybrid" evidence="2">
    <location>
        <begin position="71"/>
        <end position="238"/>
    </location>
</feature>
<dbReference type="GO" id="GO:0015562">
    <property type="term" value="F:efflux transmembrane transporter activity"/>
    <property type="evidence" value="ECO:0007669"/>
    <property type="project" value="InterPro"/>
</dbReference>
<dbReference type="Gene3D" id="2.40.420.20">
    <property type="match status" value="1"/>
</dbReference>
<dbReference type="InterPro" id="IPR058792">
    <property type="entry name" value="Beta-barrel_RND_2"/>
</dbReference>
<dbReference type="InterPro" id="IPR058649">
    <property type="entry name" value="CzcB_C"/>
</dbReference>
<dbReference type="RefSeq" id="WP_181549896.1">
    <property type="nucleotide sequence ID" value="NZ_JACDUS010000001.1"/>
</dbReference>
<protein>
    <submittedName>
        <fullName evidence="5">RND family efflux transporter MFP subunit</fullName>
    </submittedName>
</protein>
<dbReference type="Gene3D" id="2.40.30.170">
    <property type="match status" value="1"/>
</dbReference>
<dbReference type="Gene3D" id="1.10.287.470">
    <property type="entry name" value="Helix hairpin bin"/>
    <property type="match status" value="1"/>
</dbReference>
<proteinExistence type="inferred from homology"/>